<dbReference type="Proteomes" id="UP000032930">
    <property type="component" value="Chromosome"/>
</dbReference>
<dbReference type="RefSeq" id="WP_155399156.1">
    <property type="nucleotide sequence ID" value="NZ_CAWMEF010000001.1"/>
</dbReference>
<dbReference type="AlphaFoldDB" id="A0A0B6XE47"/>
<organism evidence="1 2">
    <name type="scientific">Xenorhabdus bovienii</name>
    <name type="common">Xenorhabdus nematophila subsp. bovienii</name>
    <dbReference type="NCBI Taxonomy" id="40576"/>
    <lineage>
        <taxon>Bacteria</taxon>
        <taxon>Pseudomonadati</taxon>
        <taxon>Pseudomonadota</taxon>
        <taxon>Gammaproteobacteria</taxon>
        <taxon>Enterobacterales</taxon>
        <taxon>Morganellaceae</taxon>
        <taxon>Xenorhabdus</taxon>
    </lineage>
</organism>
<proteinExistence type="predicted"/>
<protein>
    <submittedName>
        <fullName evidence="1">Uncharacterized protein</fullName>
    </submittedName>
</protein>
<accession>A0A0B6XE47</accession>
<dbReference type="EMBL" id="FO818637">
    <property type="protein sequence ID" value="CDM91073.1"/>
    <property type="molecule type" value="Genomic_DNA"/>
</dbReference>
<gene>
    <name evidence="1" type="ORF">XBW1_3717</name>
</gene>
<reference evidence="1 2" key="1">
    <citation type="submission" date="2014-02" db="EMBL/GenBank/DDBJ databases">
        <authorList>
            <person name="Genoscope - CEA"/>
        </authorList>
    </citation>
    <scope>NUCLEOTIDE SEQUENCE [LARGE SCALE GENOMIC DNA]</scope>
    <source>
        <strain evidence="1 2">CS03</strain>
    </source>
</reference>
<evidence type="ECO:0000313" key="2">
    <source>
        <dbReference type="Proteomes" id="UP000032930"/>
    </source>
</evidence>
<name>A0A0B6XE47_XENBV</name>
<sequence>MADEHCGENDYSLEKAYFTINQSVGTDVYHYVVKEFVFARGFESLRKLAGLTD</sequence>
<evidence type="ECO:0000313" key="1">
    <source>
        <dbReference type="EMBL" id="CDM91073.1"/>
    </source>
</evidence>
<dbReference type="KEGG" id="xbv:XBW1_3717"/>